<dbReference type="PANTHER" id="PTHR48111">
    <property type="entry name" value="REGULATOR OF RPOS"/>
    <property type="match status" value="1"/>
</dbReference>
<dbReference type="Gene3D" id="1.10.10.10">
    <property type="entry name" value="Winged helix-like DNA-binding domain superfamily/Winged helix DNA-binding domain"/>
    <property type="match status" value="1"/>
</dbReference>
<keyword evidence="6" id="KW-0804">Transcription</keyword>
<dbReference type="GO" id="GO:0005829">
    <property type="term" value="C:cytosol"/>
    <property type="evidence" value="ECO:0007669"/>
    <property type="project" value="TreeGrafter"/>
</dbReference>
<keyword evidence="4" id="KW-0805">Transcription regulation</keyword>
<dbReference type="PATRIC" id="fig|338187.25.peg.5205"/>
<evidence type="ECO:0000256" key="6">
    <source>
        <dbReference type="ARBA" id="ARBA00023163"/>
    </source>
</evidence>
<dbReference type="InterPro" id="IPR039420">
    <property type="entry name" value="WalR-like"/>
</dbReference>
<keyword evidence="5 9" id="KW-0238">DNA-binding</keyword>
<dbReference type="Pfam" id="PF00072">
    <property type="entry name" value="Response_reg"/>
    <property type="match status" value="1"/>
</dbReference>
<evidence type="ECO:0000256" key="9">
    <source>
        <dbReference type="PROSITE-ProRule" id="PRU01091"/>
    </source>
</evidence>
<dbReference type="PROSITE" id="PS51755">
    <property type="entry name" value="OMPR_PHOB"/>
    <property type="match status" value="1"/>
</dbReference>
<dbReference type="PROSITE" id="PS50110">
    <property type="entry name" value="RESPONSE_REGULATORY"/>
    <property type="match status" value="1"/>
</dbReference>
<feature type="DNA-binding region" description="OmpR/PhoB-type" evidence="9">
    <location>
        <begin position="155"/>
        <end position="254"/>
    </location>
</feature>
<dbReference type="Proteomes" id="UP000008152">
    <property type="component" value="Chromosome II"/>
</dbReference>
<comment type="function">
    <text evidence="7">This protein is a positive regulator for the phosphate regulon. Transcription of this operon is positively regulated by PhoB and PhoR when phosphate is limited.</text>
</comment>
<dbReference type="InterPro" id="IPR036388">
    <property type="entry name" value="WH-like_DNA-bd_sf"/>
</dbReference>
<dbReference type="KEGG" id="vha:VIBHAR_04992"/>
<dbReference type="InterPro" id="IPR016032">
    <property type="entry name" value="Sig_transdc_resp-reg_C-effctor"/>
</dbReference>
<feature type="domain" description="OmpR/PhoB-type" evidence="11">
    <location>
        <begin position="155"/>
        <end position="254"/>
    </location>
</feature>
<evidence type="ECO:0000256" key="2">
    <source>
        <dbReference type="ARBA" id="ARBA00022553"/>
    </source>
</evidence>
<evidence type="ECO:0000259" key="10">
    <source>
        <dbReference type="PROSITE" id="PS50110"/>
    </source>
</evidence>
<evidence type="ECO:0000256" key="1">
    <source>
        <dbReference type="ARBA" id="ARBA00013332"/>
    </source>
</evidence>
<reference evidence="12 13" key="1">
    <citation type="submission" date="2007-08" db="EMBL/GenBank/DDBJ databases">
        <authorList>
            <consortium name="The Vibrio harveyi Genome Sequencing Project"/>
            <person name="Bassler B."/>
            <person name="Clifton S.W."/>
            <person name="Fulton L."/>
            <person name="Delehaunty K."/>
            <person name="Fronick C."/>
            <person name="Harrison M."/>
            <person name="Markivic C."/>
            <person name="Fulton R."/>
            <person name="Tin-Wollam A.-M."/>
            <person name="Shah N."/>
            <person name="Pepin K."/>
            <person name="Nash W."/>
            <person name="Thiruvilangam P."/>
            <person name="Bhonagiri V."/>
            <person name="Waters C."/>
            <person name="Tu K.C."/>
            <person name="Irgon J."/>
            <person name="Wilson R.K."/>
        </authorList>
    </citation>
    <scope>NUCLEOTIDE SEQUENCE [LARGE SCALE GENOMIC DNA]</scope>
    <source>
        <strain evidence="13">ATCC BAA-1116 / BB120</strain>
    </source>
</reference>
<dbReference type="SUPFAM" id="SSF46894">
    <property type="entry name" value="C-terminal effector domain of the bipartite response regulators"/>
    <property type="match status" value="1"/>
</dbReference>
<dbReference type="InterPro" id="IPR011006">
    <property type="entry name" value="CheY-like_superfamily"/>
</dbReference>
<dbReference type="FunFam" id="1.10.10.10:FF:000018">
    <property type="entry name" value="DNA-binding response regulator ResD"/>
    <property type="match status" value="1"/>
</dbReference>
<dbReference type="GO" id="GO:0006355">
    <property type="term" value="P:regulation of DNA-templated transcription"/>
    <property type="evidence" value="ECO:0007669"/>
    <property type="project" value="InterPro"/>
</dbReference>
<evidence type="ECO:0000259" key="11">
    <source>
        <dbReference type="PROSITE" id="PS51755"/>
    </source>
</evidence>
<feature type="modified residue" description="4-aspartylphosphate" evidence="8">
    <location>
        <position position="73"/>
    </location>
</feature>
<dbReference type="CDD" id="cd17574">
    <property type="entry name" value="REC_OmpR"/>
    <property type="match status" value="1"/>
</dbReference>
<dbReference type="InterPro" id="IPR001867">
    <property type="entry name" value="OmpR/PhoB-type_DNA-bd"/>
</dbReference>
<dbReference type="Gene3D" id="6.10.250.690">
    <property type="match status" value="1"/>
</dbReference>
<dbReference type="CDD" id="cd00383">
    <property type="entry name" value="trans_reg_C"/>
    <property type="match status" value="1"/>
</dbReference>
<dbReference type="EMBL" id="CP000790">
    <property type="protein sequence ID" value="ABU72899.1"/>
    <property type="molecule type" value="Genomic_DNA"/>
</dbReference>
<dbReference type="GO" id="GO:0000976">
    <property type="term" value="F:transcription cis-regulatory region binding"/>
    <property type="evidence" value="ECO:0007669"/>
    <property type="project" value="TreeGrafter"/>
</dbReference>
<evidence type="ECO:0000313" key="12">
    <source>
        <dbReference type="EMBL" id="ABU72899.1"/>
    </source>
</evidence>
<evidence type="ECO:0000256" key="5">
    <source>
        <dbReference type="ARBA" id="ARBA00023125"/>
    </source>
</evidence>
<evidence type="ECO:0000256" key="7">
    <source>
        <dbReference type="ARBA" id="ARBA00024735"/>
    </source>
</evidence>
<dbReference type="SMART" id="SM00448">
    <property type="entry name" value="REC"/>
    <property type="match status" value="1"/>
</dbReference>
<dbReference type="SMART" id="SM00862">
    <property type="entry name" value="Trans_reg_C"/>
    <property type="match status" value="1"/>
</dbReference>
<protein>
    <recommendedName>
        <fullName evidence="1">Phosphate regulon transcriptional regulatory protein PhoB</fullName>
    </recommendedName>
</protein>
<dbReference type="GO" id="GO:0032993">
    <property type="term" value="C:protein-DNA complex"/>
    <property type="evidence" value="ECO:0007669"/>
    <property type="project" value="TreeGrafter"/>
</dbReference>
<evidence type="ECO:0000313" key="13">
    <source>
        <dbReference type="Proteomes" id="UP000008152"/>
    </source>
</evidence>
<evidence type="ECO:0000256" key="4">
    <source>
        <dbReference type="ARBA" id="ARBA00023015"/>
    </source>
</evidence>
<keyword evidence="3" id="KW-0902">Two-component regulatory system</keyword>
<gene>
    <name evidence="12" type="ordered locus">VIBHAR_04992</name>
</gene>
<dbReference type="AlphaFoldDB" id="A7N3D0"/>
<evidence type="ECO:0000256" key="8">
    <source>
        <dbReference type="PROSITE-ProRule" id="PRU00169"/>
    </source>
</evidence>
<dbReference type="SUPFAM" id="SSF52172">
    <property type="entry name" value="CheY-like"/>
    <property type="match status" value="1"/>
</dbReference>
<evidence type="ECO:0000256" key="3">
    <source>
        <dbReference type="ARBA" id="ARBA00023012"/>
    </source>
</evidence>
<dbReference type="GO" id="GO:0000156">
    <property type="term" value="F:phosphorelay response regulator activity"/>
    <property type="evidence" value="ECO:0007669"/>
    <property type="project" value="TreeGrafter"/>
</dbReference>
<sequence length="256" mass="29372">MCKVRILEGKERTMEQQAINLVANILLVEDDDDLAELVQIHLKFQGHQVLRATNIAEAKAQYQQQSFDLLILDRGLPDGDGLDVCHYLRQQQDWSPVLMLTARDGEMDKVDGLEAGVDDYITKPFSVLEFQARVRNVLRRVSHTTEVQTDKNLVEDAMDFGPLRIIPELHQVSLHDKDVTLTATEFTLLQFLATRPGRVYSKDELLDHVWNTNHSGYHHTVCSTINRLRSKLSLSDSDHHFIQTVWGVGYKFQPRQ</sequence>
<dbReference type="PANTHER" id="PTHR48111:SF1">
    <property type="entry name" value="TWO-COMPONENT RESPONSE REGULATOR ORR33"/>
    <property type="match status" value="1"/>
</dbReference>
<dbReference type="Gene3D" id="3.40.50.2300">
    <property type="match status" value="1"/>
</dbReference>
<dbReference type="Pfam" id="PF00486">
    <property type="entry name" value="Trans_reg_C"/>
    <property type="match status" value="1"/>
</dbReference>
<keyword evidence="2 8" id="KW-0597">Phosphoprotein</keyword>
<proteinExistence type="predicted"/>
<dbReference type="InterPro" id="IPR001789">
    <property type="entry name" value="Sig_transdc_resp-reg_receiver"/>
</dbReference>
<organism evidence="12 13">
    <name type="scientific">Vibrio campbellii (strain ATCC BAA-1116)</name>
    <dbReference type="NCBI Taxonomy" id="2902295"/>
    <lineage>
        <taxon>Bacteria</taxon>
        <taxon>Pseudomonadati</taxon>
        <taxon>Pseudomonadota</taxon>
        <taxon>Gammaproteobacteria</taxon>
        <taxon>Vibrionales</taxon>
        <taxon>Vibrionaceae</taxon>
        <taxon>Vibrio</taxon>
    </lineage>
</organism>
<feature type="domain" description="Response regulatory" evidence="10">
    <location>
        <begin position="24"/>
        <end position="138"/>
    </location>
</feature>
<accession>A7N3D0</accession>
<name>A7N3D0_VIBC1</name>